<feature type="transmembrane region" description="Helical" evidence="1">
    <location>
        <begin position="130"/>
        <end position="157"/>
    </location>
</feature>
<protein>
    <submittedName>
        <fullName evidence="2">Uncharacterized protein</fullName>
    </submittedName>
</protein>
<comment type="caution">
    <text evidence="2">The sequence shown here is derived from an EMBL/GenBank/DDBJ whole genome shotgun (WGS) entry which is preliminary data.</text>
</comment>
<keyword evidence="1" id="KW-1133">Transmembrane helix</keyword>
<dbReference type="Proteomes" id="UP001519921">
    <property type="component" value="Unassembled WGS sequence"/>
</dbReference>
<gene>
    <name evidence="2" type="ORF">KYD98_03380</name>
</gene>
<evidence type="ECO:0000256" key="1">
    <source>
        <dbReference type="SAM" id="Phobius"/>
    </source>
</evidence>
<name>A0ABS7AKG4_9CLOT</name>
<proteinExistence type="predicted"/>
<keyword evidence="3" id="KW-1185">Reference proteome</keyword>
<reference evidence="2 3" key="1">
    <citation type="submission" date="2021-07" db="EMBL/GenBank/DDBJ databases">
        <title>Clostridium weizhouense sp. nov., an anaerobic bacterium isolated from activated sludge of Petroleum wastewater.</title>
        <authorList>
            <person name="Li Q."/>
        </authorList>
    </citation>
    <scope>NUCLEOTIDE SEQUENCE [LARGE SCALE GENOMIC DNA]</scope>
    <source>
        <strain evidence="2 3">YB-6</strain>
    </source>
</reference>
<dbReference type="RefSeq" id="WP_219778174.1">
    <property type="nucleotide sequence ID" value="NZ_JAHXPT010000002.1"/>
</dbReference>
<evidence type="ECO:0000313" key="3">
    <source>
        <dbReference type="Proteomes" id="UP001519921"/>
    </source>
</evidence>
<evidence type="ECO:0000313" key="2">
    <source>
        <dbReference type="EMBL" id="MBW6409122.1"/>
    </source>
</evidence>
<sequence>MKVNNLTQSAVFITLTLIILYFSSILPINTLSILTIASCLIPICVIKISLRNAILVYVSSTILSFLILPIKFSIYYGAFFGIYGIIKYLIEKLNSLFLEIILKLISFNLLLTFSYLLIKALLGLNNINISLFTFIILAQFAFLIFDYALTLIISFYLNRIHKHV</sequence>
<feature type="transmembrane region" description="Helical" evidence="1">
    <location>
        <begin position="31"/>
        <end position="50"/>
    </location>
</feature>
<keyword evidence="1" id="KW-0812">Transmembrane</keyword>
<accession>A0ABS7AKG4</accession>
<feature type="transmembrane region" description="Helical" evidence="1">
    <location>
        <begin position="96"/>
        <end position="118"/>
    </location>
</feature>
<organism evidence="2 3">
    <name type="scientific">Clostridium weizhouense</name>
    <dbReference type="NCBI Taxonomy" id="2859781"/>
    <lineage>
        <taxon>Bacteria</taxon>
        <taxon>Bacillati</taxon>
        <taxon>Bacillota</taxon>
        <taxon>Clostridia</taxon>
        <taxon>Eubacteriales</taxon>
        <taxon>Clostridiaceae</taxon>
        <taxon>Clostridium</taxon>
    </lineage>
</organism>
<keyword evidence="1" id="KW-0472">Membrane</keyword>
<feature type="transmembrane region" description="Helical" evidence="1">
    <location>
        <begin position="6"/>
        <end position="24"/>
    </location>
</feature>
<feature type="transmembrane region" description="Helical" evidence="1">
    <location>
        <begin position="62"/>
        <end position="84"/>
    </location>
</feature>
<dbReference type="EMBL" id="JAHXPT010000002">
    <property type="protein sequence ID" value="MBW6409122.1"/>
    <property type="molecule type" value="Genomic_DNA"/>
</dbReference>